<keyword evidence="6" id="KW-0560">Oxidoreductase</keyword>
<dbReference type="InterPro" id="IPR002401">
    <property type="entry name" value="Cyt_P450_E_grp-I"/>
</dbReference>
<dbReference type="PANTHER" id="PTHR19229:SF36">
    <property type="entry name" value="ATP-BINDING CASSETTE SUB-FAMILY A MEMBER 2"/>
    <property type="match status" value="1"/>
</dbReference>
<evidence type="ECO:0000313" key="10">
    <source>
        <dbReference type="Proteomes" id="UP000759131"/>
    </source>
</evidence>
<dbReference type="InterPro" id="IPR036396">
    <property type="entry name" value="Cyt_P450_sf"/>
</dbReference>
<dbReference type="GO" id="GO:0016020">
    <property type="term" value="C:membrane"/>
    <property type="evidence" value="ECO:0007669"/>
    <property type="project" value="InterPro"/>
</dbReference>
<evidence type="ECO:0000256" key="1">
    <source>
        <dbReference type="ARBA" id="ARBA00010617"/>
    </source>
</evidence>
<dbReference type="InterPro" id="IPR001128">
    <property type="entry name" value="Cyt_P450"/>
</dbReference>
<dbReference type="Proteomes" id="UP000759131">
    <property type="component" value="Unassembled WGS sequence"/>
</dbReference>
<evidence type="ECO:0000256" key="6">
    <source>
        <dbReference type="RuleBase" id="RU000461"/>
    </source>
</evidence>
<organism evidence="9">
    <name type="scientific">Medioppia subpectinata</name>
    <dbReference type="NCBI Taxonomy" id="1979941"/>
    <lineage>
        <taxon>Eukaryota</taxon>
        <taxon>Metazoa</taxon>
        <taxon>Ecdysozoa</taxon>
        <taxon>Arthropoda</taxon>
        <taxon>Chelicerata</taxon>
        <taxon>Arachnida</taxon>
        <taxon>Acari</taxon>
        <taxon>Acariformes</taxon>
        <taxon>Sarcoptiformes</taxon>
        <taxon>Oribatida</taxon>
        <taxon>Brachypylina</taxon>
        <taxon>Oppioidea</taxon>
        <taxon>Oppiidae</taxon>
        <taxon>Medioppia</taxon>
    </lineage>
</organism>
<dbReference type="GO" id="GO:0005524">
    <property type="term" value="F:ATP binding"/>
    <property type="evidence" value="ECO:0007669"/>
    <property type="project" value="InterPro"/>
</dbReference>
<keyword evidence="7" id="KW-0472">Membrane</keyword>
<dbReference type="GO" id="GO:0005506">
    <property type="term" value="F:iron ion binding"/>
    <property type="evidence" value="ECO:0007669"/>
    <property type="project" value="InterPro"/>
</dbReference>
<dbReference type="Gene3D" id="3.40.50.300">
    <property type="entry name" value="P-loop containing nucleotide triphosphate hydrolases"/>
    <property type="match status" value="1"/>
</dbReference>
<dbReference type="InterPro" id="IPR017972">
    <property type="entry name" value="Cyt_P450_CS"/>
</dbReference>
<dbReference type="Gene3D" id="1.10.630.10">
    <property type="entry name" value="Cytochrome P450"/>
    <property type="match status" value="1"/>
</dbReference>
<evidence type="ECO:0000256" key="3">
    <source>
        <dbReference type="ARBA" id="ARBA00022737"/>
    </source>
</evidence>
<reference evidence="9" key="1">
    <citation type="submission" date="2020-11" db="EMBL/GenBank/DDBJ databases">
        <authorList>
            <person name="Tran Van P."/>
        </authorList>
    </citation>
    <scope>NUCLEOTIDE SEQUENCE</scope>
</reference>
<protein>
    <recommendedName>
        <fullName evidence="8">ABC transporter domain-containing protein</fullName>
    </recommendedName>
</protein>
<dbReference type="PANTHER" id="PTHR19229">
    <property type="entry name" value="ATP-BINDING CASSETTE TRANSPORTER SUBFAMILY A ABCA"/>
    <property type="match status" value="1"/>
</dbReference>
<dbReference type="EMBL" id="CAJPIZ010015403">
    <property type="protein sequence ID" value="CAG2115253.1"/>
    <property type="molecule type" value="Genomic_DNA"/>
</dbReference>
<evidence type="ECO:0000313" key="9">
    <source>
        <dbReference type="EMBL" id="CAD7634823.1"/>
    </source>
</evidence>
<dbReference type="GO" id="GO:0016887">
    <property type="term" value="F:ATP hydrolysis activity"/>
    <property type="evidence" value="ECO:0007669"/>
    <property type="project" value="InterPro"/>
</dbReference>
<proteinExistence type="inferred from homology"/>
<keyword evidence="2" id="KW-0813">Transport</keyword>
<dbReference type="GO" id="GO:0004497">
    <property type="term" value="F:monooxygenase activity"/>
    <property type="evidence" value="ECO:0007669"/>
    <property type="project" value="UniProtKB-KW"/>
</dbReference>
<dbReference type="GO" id="GO:0020037">
    <property type="term" value="F:heme binding"/>
    <property type="evidence" value="ECO:0007669"/>
    <property type="project" value="InterPro"/>
</dbReference>
<evidence type="ECO:0000259" key="8">
    <source>
        <dbReference type="Pfam" id="PF00005"/>
    </source>
</evidence>
<keyword evidence="4 6" id="KW-0503">Monooxygenase</keyword>
<feature type="domain" description="ABC transporter" evidence="8">
    <location>
        <begin position="538"/>
        <end position="657"/>
    </location>
</feature>
<feature type="non-terminal residue" evidence="9">
    <location>
        <position position="1"/>
    </location>
</feature>
<evidence type="ECO:0000256" key="5">
    <source>
        <dbReference type="PIRSR" id="PIRSR602401-1"/>
    </source>
</evidence>
<gene>
    <name evidence="9" type="ORF">OSB1V03_LOCUS15217</name>
</gene>
<dbReference type="SUPFAM" id="SSF48264">
    <property type="entry name" value="Cytochrome P450"/>
    <property type="match status" value="1"/>
</dbReference>
<dbReference type="SUPFAM" id="SSF52540">
    <property type="entry name" value="P-loop containing nucleoside triphosphate hydrolases"/>
    <property type="match status" value="1"/>
</dbReference>
<feature type="transmembrane region" description="Helical" evidence="7">
    <location>
        <begin position="447"/>
        <end position="470"/>
    </location>
</feature>
<dbReference type="InterPro" id="IPR027417">
    <property type="entry name" value="P-loop_NTPase"/>
</dbReference>
<dbReference type="Pfam" id="PF00067">
    <property type="entry name" value="p450"/>
    <property type="match status" value="1"/>
</dbReference>
<dbReference type="GO" id="GO:0016705">
    <property type="term" value="F:oxidoreductase activity, acting on paired donors, with incorporation or reduction of molecular oxygen"/>
    <property type="evidence" value="ECO:0007669"/>
    <property type="project" value="InterPro"/>
</dbReference>
<feature type="binding site" description="axial binding residue" evidence="5">
    <location>
        <position position="63"/>
    </location>
    <ligand>
        <name>heme</name>
        <dbReference type="ChEBI" id="CHEBI:30413"/>
    </ligand>
    <ligandPart>
        <name>Fe</name>
        <dbReference type="ChEBI" id="CHEBI:18248"/>
    </ligandPart>
</feature>
<dbReference type="GO" id="GO:0140359">
    <property type="term" value="F:ABC-type transporter activity"/>
    <property type="evidence" value="ECO:0007669"/>
    <property type="project" value="InterPro"/>
</dbReference>
<keyword evidence="5 6" id="KW-0479">Metal-binding</keyword>
<sequence>MVISGFKIPKDTQILVNLWAIDNDPNLWDNPSEFRPQRFLSENLKTFKKPEHLIPFSYGKRSCPGEGLGVVEVFLYLSSLLQKYDIKANHKTDQNLEYESHHKIAFISLFIIPIICAALIVATNGRTYDRKRHFNDRHFGYKSRGNENRTRNATHYSPTQFSERLLKRYFQVNTIRYNPLIIYYPANNYTNELMSMVKDHFNPVAHNDEISRYYTFEIQGANTLHELNTMVSREYKLNKWDTYIIRFTGDNGWDGQGLGAGVPKHLAYKLTDNNLYFTNNLYQPVDDYFTGDYNRLSVSDNYIYYRFCNIQLAVDLAHISLVTGNAYFNNITINEQLMPFPAYNITDKTLYTRHINSLILIVFPIIFGLTLMLPIVVKRIVEDRQTLITDYLFQLGVNRTDYWLTIIIDALTVIGVQNLILTAILLNTDSGANWGQIFNTGYLFDDMTLAHIMITTLISYPIYGVMIWYFSSIIPFKHTIHKPFYFPVSGVYQKLRQLLAKSRFKTYESMIENPSIIRIKDLRKDYKSLFGLKSERILKGIDIDIDRQSIAVILGPNGSGKTTLIKIITGLVDFDGQIYIGGHDITRERGLVRDLIGFCPQENVYFKYLTISDHLMIFSKLKRIIRETTDGYVGENLIHRLNLEEDKHKEAVHLSGG</sequence>
<evidence type="ECO:0000256" key="7">
    <source>
        <dbReference type="SAM" id="Phobius"/>
    </source>
</evidence>
<keyword evidence="7" id="KW-1133">Transmembrane helix</keyword>
<evidence type="ECO:0000256" key="2">
    <source>
        <dbReference type="ARBA" id="ARBA00022448"/>
    </source>
</evidence>
<comment type="similarity">
    <text evidence="1 6">Belongs to the cytochrome P450 family.</text>
</comment>
<keyword evidence="7" id="KW-0812">Transmembrane</keyword>
<feature type="transmembrane region" description="Helical" evidence="7">
    <location>
        <begin position="104"/>
        <end position="122"/>
    </location>
</feature>
<keyword evidence="3" id="KW-0677">Repeat</keyword>
<dbReference type="AlphaFoldDB" id="A0A7R9L471"/>
<comment type="cofactor">
    <cofactor evidence="5">
        <name>heme</name>
        <dbReference type="ChEBI" id="CHEBI:30413"/>
    </cofactor>
</comment>
<dbReference type="Pfam" id="PF00005">
    <property type="entry name" value="ABC_tran"/>
    <property type="match status" value="1"/>
</dbReference>
<keyword evidence="10" id="KW-1185">Reference proteome</keyword>
<dbReference type="InterPro" id="IPR003439">
    <property type="entry name" value="ABC_transporter-like_ATP-bd"/>
</dbReference>
<dbReference type="PRINTS" id="PR00463">
    <property type="entry name" value="EP450I"/>
</dbReference>
<dbReference type="InterPro" id="IPR026082">
    <property type="entry name" value="ABCA"/>
</dbReference>
<feature type="transmembrane region" description="Helical" evidence="7">
    <location>
        <begin position="402"/>
        <end position="426"/>
    </location>
</feature>
<feature type="transmembrane region" description="Helical" evidence="7">
    <location>
        <begin position="358"/>
        <end position="377"/>
    </location>
</feature>
<keyword evidence="5 6" id="KW-0349">Heme</keyword>
<keyword evidence="5 6" id="KW-0408">Iron</keyword>
<dbReference type="EMBL" id="OC869978">
    <property type="protein sequence ID" value="CAD7634823.1"/>
    <property type="molecule type" value="Genomic_DNA"/>
</dbReference>
<evidence type="ECO:0000256" key="4">
    <source>
        <dbReference type="ARBA" id="ARBA00023033"/>
    </source>
</evidence>
<dbReference type="PROSITE" id="PS00086">
    <property type="entry name" value="CYTOCHROME_P450"/>
    <property type="match status" value="1"/>
</dbReference>
<accession>A0A7R9L471</accession>
<name>A0A7R9L471_9ACAR</name>
<dbReference type="OrthoDB" id="6485116at2759"/>
<dbReference type="GO" id="GO:0005319">
    <property type="term" value="F:lipid transporter activity"/>
    <property type="evidence" value="ECO:0007669"/>
    <property type="project" value="TreeGrafter"/>
</dbReference>